<evidence type="ECO:0008006" key="4">
    <source>
        <dbReference type="Google" id="ProtNLM"/>
    </source>
</evidence>
<evidence type="ECO:0000256" key="1">
    <source>
        <dbReference type="SAM" id="MobiDB-lite"/>
    </source>
</evidence>
<evidence type="ECO:0000313" key="3">
    <source>
        <dbReference type="Proteomes" id="UP000199225"/>
    </source>
</evidence>
<name>A0A1G8WFH9_9BACI</name>
<feature type="compositionally biased region" description="Acidic residues" evidence="1">
    <location>
        <begin position="172"/>
        <end position="187"/>
    </location>
</feature>
<proteinExistence type="predicted"/>
<dbReference type="InterPro" id="IPR012340">
    <property type="entry name" value="NA-bd_OB-fold"/>
</dbReference>
<reference evidence="3" key="1">
    <citation type="submission" date="2016-10" db="EMBL/GenBank/DDBJ databases">
        <authorList>
            <person name="Varghese N."/>
            <person name="Submissions S."/>
        </authorList>
    </citation>
    <scope>NUCLEOTIDE SEQUENCE [LARGE SCALE GENOMIC DNA]</scope>
    <source>
        <strain evidence="3">DSM 4771</strain>
    </source>
</reference>
<dbReference type="InterPro" id="IPR022595">
    <property type="entry name" value="Enc34_ssDNA-bd"/>
</dbReference>
<feature type="region of interest" description="Disordered" evidence="1">
    <location>
        <begin position="165"/>
        <end position="187"/>
    </location>
</feature>
<organism evidence="2 3">
    <name type="scientific">Salimicrobium halophilum</name>
    <dbReference type="NCBI Taxonomy" id="86666"/>
    <lineage>
        <taxon>Bacteria</taxon>
        <taxon>Bacillati</taxon>
        <taxon>Bacillota</taxon>
        <taxon>Bacilli</taxon>
        <taxon>Bacillales</taxon>
        <taxon>Bacillaceae</taxon>
        <taxon>Salimicrobium</taxon>
    </lineage>
</organism>
<dbReference type="AlphaFoldDB" id="A0A1G8WFH9"/>
<dbReference type="OrthoDB" id="9786575at2"/>
<dbReference type="EMBL" id="FNEV01000015">
    <property type="protein sequence ID" value="SDJ76837.1"/>
    <property type="molecule type" value="Genomic_DNA"/>
</dbReference>
<dbReference type="Pfam" id="PF10991">
    <property type="entry name" value="Enc34_ssDNA-bd"/>
    <property type="match status" value="1"/>
</dbReference>
<dbReference type="Gene3D" id="2.40.50.140">
    <property type="entry name" value="Nucleic acid-binding proteins"/>
    <property type="match status" value="1"/>
</dbReference>
<sequence>MAISAKRNGTKVITGEVRASYAKVWEPESINGSDEKYSVSLIISKDDTETIKAIEEAIEEAKQDGKAKFGGKIPNTLKTPLRDGDEEREDDEAYKNSYFINANRNASQGQPQIVDAYKNKITDTTAVYSGCFIRASVNFFAFNTNGNKGIAAGLGNIQKIRDGEMLSGGSTADEDFDELDTDDDDLI</sequence>
<accession>A0A1G8WFH9</accession>
<protein>
    <recommendedName>
        <fullName evidence="4">DUF2815 family protein</fullName>
    </recommendedName>
</protein>
<dbReference type="STRING" id="86666.SAMN04490247_3165"/>
<dbReference type="Proteomes" id="UP000199225">
    <property type="component" value="Unassembled WGS sequence"/>
</dbReference>
<dbReference type="SUPFAM" id="SSF50249">
    <property type="entry name" value="Nucleic acid-binding proteins"/>
    <property type="match status" value="1"/>
</dbReference>
<keyword evidence="3" id="KW-1185">Reference proteome</keyword>
<gene>
    <name evidence="2" type="ORF">SAMN04490247_3165</name>
</gene>
<evidence type="ECO:0000313" key="2">
    <source>
        <dbReference type="EMBL" id="SDJ76837.1"/>
    </source>
</evidence>